<evidence type="ECO:0000313" key="4">
    <source>
        <dbReference type="Proteomes" id="UP001596045"/>
    </source>
</evidence>
<keyword evidence="1" id="KW-1133">Transmembrane helix</keyword>
<dbReference type="EC" id="2.3.-.-" evidence="3"/>
<organism evidence="3 4">
    <name type="scientific">Paraherbaspirillum soli</name>
    <dbReference type="NCBI Taxonomy" id="631222"/>
    <lineage>
        <taxon>Bacteria</taxon>
        <taxon>Pseudomonadati</taxon>
        <taxon>Pseudomonadota</taxon>
        <taxon>Betaproteobacteria</taxon>
        <taxon>Burkholderiales</taxon>
        <taxon>Oxalobacteraceae</taxon>
        <taxon>Paraherbaspirillum</taxon>
    </lineage>
</organism>
<gene>
    <name evidence="3" type="ORF">ACFPM8_06310</name>
</gene>
<keyword evidence="1" id="KW-0812">Transmembrane</keyword>
<dbReference type="InterPro" id="IPR002656">
    <property type="entry name" value="Acyl_transf_3_dom"/>
</dbReference>
<feature type="transmembrane region" description="Helical" evidence="1">
    <location>
        <begin position="89"/>
        <end position="113"/>
    </location>
</feature>
<dbReference type="PANTHER" id="PTHR23028:SF53">
    <property type="entry name" value="ACYL_TRANSF_3 DOMAIN-CONTAINING PROTEIN"/>
    <property type="match status" value="1"/>
</dbReference>
<feature type="transmembrane region" description="Helical" evidence="1">
    <location>
        <begin position="262"/>
        <end position="281"/>
    </location>
</feature>
<dbReference type="EMBL" id="JBHSMT010000011">
    <property type="protein sequence ID" value="MFC5473570.1"/>
    <property type="molecule type" value="Genomic_DNA"/>
</dbReference>
<feature type="transmembrane region" description="Helical" evidence="1">
    <location>
        <begin position="50"/>
        <end position="68"/>
    </location>
</feature>
<protein>
    <submittedName>
        <fullName evidence="3">Acyltransferase family protein</fullName>
        <ecNumber evidence="3">2.3.-.-</ecNumber>
    </submittedName>
</protein>
<evidence type="ECO:0000313" key="3">
    <source>
        <dbReference type="EMBL" id="MFC5473570.1"/>
    </source>
</evidence>
<dbReference type="RefSeq" id="WP_378996157.1">
    <property type="nucleotide sequence ID" value="NZ_JBHSMT010000011.1"/>
</dbReference>
<sequence>MHSTATRLNGLDTLRAAAIALVFMYHYMVFVSHVETFGVLSNIGWVGVDLFFVLSGYLIGNQILSAIAQGRQFSLKTFYIKRCLRTLPNYYVVLALYFLFPLAMGGTTPPSLWKFLSFTQNYQLHAGTAFSQAWSLCVEEQFYLVLPVAALLVAGCRKSLLLGWTLIAATVLAGIAIRDMLWRDYGGDANGYYTHIYYSSFCRFDELLPGVAIAMLKNFHADAYGRLMKKGNLMLTAGVLGAAITFYLYLNYQYVDDNSYGFLMTAFGYPMLTASFALLTLSALSPASLLHRIRVPGACQLALWSYAIYLVHKPLMNMAKGPLSNVGIAADSGLGVMIMLGVSLAGGWLLYRLVETPCMKLRDRLYKQRLSDRPNLLGPAI</sequence>
<keyword evidence="1" id="KW-0472">Membrane</keyword>
<name>A0ABW0M697_9BURK</name>
<evidence type="ECO:0000256" key="1">
    <source>
        <dbReference type="SAM" id="Phobius"/>
    </source>
</evidence>
<accession>A0ABW0M697</accession>
<comment type="caution">
    <text evidence="3">The sequence shown here is derived from an EMBL/GenBank/DDBJ whole genome shotgun (WGS) entry which is preliminary data.</text>
</comment>
<dbReference type="InterPro" id="IPR050879">
    <property type="entry name" value="Acyltransferase_3"/>
</dbReference>
<feature type="transmembrane region" description="Helical" evidence="1">
    <location>
        <begin position="133"/>
        <end position="153"/>
    </location>
</feature>
<keyword evidence="4" id="KW-1185">Reference proteome</keyword>
<dbReference type="Proteomes" id="UP001596045">
    <property type="component" value="Unassembled WGS sequence"/>
</dbReference>
<keyword evidence="3" id="KW-0808">Transferase</keyword>
<proteinExistence type="predicted"/>
<evidence type="ECO:0000259" key="2">
    <source>
        <dbReference type="Pfam" id="PF01757"/>
    </source>
</evidence>
<feature type="transmembrane region" description="Helical" evidence="1">
    <location>
        <begin position="231"/>
        <end position="250"/>
    </location>
</feature>
<keyword evidence="3" id="KW-0012">Acyltransferase</keyword>
<feature type="domain" description="Acyltransferase 3" evidence="2">
    <location>
        <begin position="9"/>
        <end position="352"/>
    </location>
</feature>
<dbReference type="Pfam" id="PF01757">
    <property type="entry name" value="Acyl_transf_3"/>
    <property type="match status" value="1"/>
</dbReference>
<dbReference type="GO" id="GO:0016746">
    <property type="term" value="F:acyltransferase activity"/>
    <property type="evidence" value="ECO:0007669"/>
    <property type="project" value="UniProtKB-KW"/>
</dbReference>
<feature type="transmembrane region" description="Helical" evidence="1">
    <location>
        <begin position="332"/>
        <end position="354"/>
    </location>
</feature>
<reference evidence="4" key="1">
    <citation type="journal article" date="2019" name="Int. J. Syst. Evol. Microbiol.">
        <title>The Global Catalogue of Microorganisms (GCM) 10K type strain sequencing project: providing services to taxonomists for standard genome sequencing and annotation.</title>
        <authorList>
            <consortium name="The Broad Institute Genomics Platform"/>
            <consortium name="The Broad Institute Genome Sequencing Center for Infectious Disease"/>
            <person name="Wu L."/>
            <person name="Ma J."/>
        </authorList>
    </citation>
    <scope>NUCLEOTIDE SEQUENCE [LARGE SCALE GENOMIC DNA]</scope>
    <source>
        <strain evidence="4">JCM 17066</strain>
    </source>
</reference>
<feature type="transmembrane region" description="Helical" evidence="1">
    <location>
        <begin position="12"/>
        <end position="30"/>
    </location>
</feature>
<feature type="transmembrane region" description="Helical" evidence="1">
    <location>
        <begin position="160"/>
        <end position="177"/>
    </location>
</feature>
<dbReference type="PANTHER" id="PTHR23028">
    <property type="entry name" value="ACETYLTRANSFERASE"/>
    <property type="match status" value="1"/>
</dbReference>